<dbReference type="PANTHER" id="PTHR30558:SF3">
    <property type="entry name" value="BIOPOLYMER TRANSPORT PROTEIN EXBD-RELATED"/>
    <property type="match status" value="1"/>
</dbReference>
<sequence length="141" mass="15707">MSWRAKTRRDELTPDMMPLIDVVFLLLIFFMVSTSFTRETQITLSLPQANGQPSEVIDAPKVLEVSVDAQGYYFVNSQKLVNNKQQTLQRAIEQQSGGDLTLPVIISADGQAPHQSVVTAMDVLGQQGFTKLRIATRKPDE</sequence>
<keyword evidence="7" id="KW-0813">Transport</keyword>
<reference evidence="8 9" key="1">
    <citation type="submission" date="2018-04" db="EMBL/GenBank/DDBJ databases">
        <title>Thalassorhabdus spongiae gen. nov., sp. nov., isolated from a marine sponge in South-West Iceland.</title>
        <authorList>
            <person name="Knobloch S."/>
            <person name="Daussin A."/>
            <person name="Johannsson R."/>
            <person name="Marteinsson V.T."/>
        </authorList>
    </citation>
    <scope>NUCLEOTIDE SEQUENCE [LARGE SCALE GENOMIC DNA]</scope>
    <source>
        <strain evidence="8 9">Hp12</strain>
    </source>
</reference>
<evidence type="ECO:0000256" key="4">
    <source>
        <dbReference type="ARBA" id="ARBA00022692"/>
    </source>
</evidence>
<evidence type="ECO:0000256" key="6">
    <source>
        <dbReference type="ARBA" id="ARBA00023136"/>
    </source>
</evidence>
<comment type="caution">
    <text evidence="8">The sequence shown here is derived from an EMBL/GenBank/DDBJ whole genome shotgun (WGS) entry which is preliminary data.</text>
</comment>
<evidence type="ECO:0000313" key="9">
    <source>
        <dbReference type="Proteomes" id="UP000244906"/>
    </source>
</evidence>
<accession>A0A2V1GVC6</accession>
<dbReference type="Proteomes" id="UP000244906">
    <property type="component" value="Unassembled WGS sequence"/>
</dbReference>
<gene>
    <name evidence="8" type="ORF">DC094_11615</name>
</gene>
<keyword evidence="6" id="KW-0472">Membrane</keyword>
<comment type="similarity">
    <text evidence="2 7">Belongs to the ExbD/TolR family.</text>
</comment>
<comment type="subcellular location">
    <subcellularLocation>
        <location evidence="1">Cell membrane</location>
        <topology evidence="1">Single-pass membrane protein</topology>
    </subcellularLocation>
    <subcellularLocation>
        <location evidence="7">Cell membrane</location>
        <topology evidence="7">Single-pass type II membrane protein</topology>
    </subcellularLocation>
</comment>
<name>A0A2V1GVC6_9GAMM</name>
<dbReference type="Gene3D" id="3.30.420.270">
    <property type="match status" value="1"/>
</dbReference>
<dbReference type="RefSeq" id="WP_116687278.1">
    <property type="nucleotide sequence ID" value="NZ_CAWNYD010000004.1"/>
</dbReference>
<keyword evidence="4 7" id="KW-0812">Transmembrane</keyword>
<keyword evidence="7" id="KW-0653">Protein transport</keyword>
<protein>
    <submittedName>
        <fullName evidence="8">Biopolymer transporter ExbD</fullName>
    </submittedName>
</protein>
<dbReference type="GO" id="GO:0015031">
    <property type="term" value="P:protein transport"/>
    <property type="evidence" value="ECO:0007669"/>
    <property type="project" value="UniProtKB-KW"/>
</dbReference>
<organism evidence="8 9">
    <name type="scientific">Pelagibaculum spongiae</name>
    <dbReference type="NCBI Taxonomy" id="2080658"/>
    <lineage>
        <taxon>Bacteria</taxon>
        <taxon>Pseudomonadati</taxon>
        <taxon>Pseudomonadota</taxon>
        <taxon>Gammaproteobacteria</taxon>
        <taxon>Oceanospirillales</taxon>
        <taxon>Pelagibaculum</taxon>
    </lineage>
</organism>
<evidence type="ECO:0000256" key="7">
    <source>
        <dbReference type="RuleBase" id="RU003879"/>
    </source>
</evidence>
<dbReference type="OrthoDB" id="9793581at2"/>
<dbReference type="PANTHER" id="PTHR30558">
    <property type="entry name" value="EXBD MEMBRANE COMPONENT OF PMF-DRIVEN MACROMOLECULE IMPORT SYSTEM"/>
    <property type="match status" value="1"/>
</dbReference>
<dbReference type="Pfam" id="PF02472">
    <property type="entry name" value="ExbD"/>
    <property type="match status" value="1"/>
</dbReference>
<dbReference type="GO" id="GO:0005886">
    <property type="term" value="C:plasma membrane"/>
    <property type="evidence" value="ECO:0007669"/>
    <property type="project" value="UniProtKB-SubCell"/>
</dbReference>
<dbReference type="GO" id="GO:0022857">
    <property type="term" value="F:transmembrane transporter activity"/>
    <property type="evidence" value="ECO:0007669"/>
    <property type="project" value="InterPro"/>
</dbReference>
<evidence type="ECO:0000256" key="2">
    <source>
        <dbReference type="ARBA" id="ARBA00005811"/>
    </source>
</evidence>
<evidence type="ECO:0000256" key="3">
    <source>
        <dbReference type="ARBA" id="ARBA00022475"/>
    </source>
</evidence>
<dbReference type="InterPro" id="IPR003400">
    <property type="entry name" value="ExbD"/>
</dbReference>
<proteinExistence type="inferred from homology"/>
<keyword evidence="9" id="KW-1185">Reference proteome</keyword>
<dbReference type="AlphaFoldDB" id="A0A2V1GVC6"/>
<evidence type="ECO:0000256" key="1">
    <source>
        <dbReference type="ARBA" id="ARBA00004162"/>
    </source>
</evidence>
<keyword evidence="5" id="KW-1133">Transmembrane helix</keyword>
<dbReference type="EMBL" id="QDDL01000004">
    <property type="protein sequence ID" value="PVZ68893.1"/>
    <property type="molecule type" value="Genomic_DNA"/>
</dbReference>
<evidence type="ECO:0000256" key="5">
    <source>
        <dbReference type="ARBA" id="ARBA00022989"/>
    </source>
</evidence>
<keyword evidence="3" id="KW-1003">Cell membrane</keyword>
<evidence type="ECO:0000313" key="8">
    <source>
        <dbReference type="EMBL" id="PVZ68893.1"/>
    </source>
</evidence>